<dbReference type="EnsemblBacteria" id="ABC23536">
    <property type="protein sequence ID" value="ABC23536"/>
    <property type="gene ID" value="Rru_A2739"/>
</dbReference>
<accession>Q2RQQ9</accession>
<dbReference type="SUPFAM" id="SSF53756">
    <property type="entry name" value="UDP-Glycosyltransferase/glycogen phosphorylase"/>
    <property type="match status" value="1"/>
</dbReference>
<dbReference type="RefSeq" id="WP_011390549.1">
    <property type="nucleotide sequence ID" value="NC_007643.1"/>
</dbReference>
<gene>
    <name evidence="1" type="ordered locus">Rru_A2739</name>
</gene>
<dbReference type="STRING" id="269796.Rru_A2739"/>
<keyword evidence="2" id="KW-1185">Reference proteome</keyword>
<dbReference type="eggNOG" id="COG0457">
    <property type="taxonomic scope" value="Bacteria"/>
</dbReference>
<proteinExistence type="predicted"/>
<organism evidence="1 2">
    <name type="scientific">Rhodospirillum rubrum (strain ATCC 11170 / ATH 1.1.1 / DSM 467 / LMG 4362 / NCIMB 8255 / S1)</name>
    <dbReference type="NCBI Taxonomy" id="269796"/>
    <lineage>
        <taxon>Bacteria</taxon>
        <taxon>Pseudomonadati</taxon>
        <taxon>Pseudomonadota</taxon>
        <taxon>Alphaproteobacteria</taxon>
        <taxon>Rhodospirillales</taxon>
        <taxon>Rhodospirillaceae</taxon>
        <taxon>Rhodospirillum</taxon>
    </lineage>
</organism>
<dbReference type="Proteomes" id="UP000001929">
    <property type="component" value="Chromosome"/>
</dbReference>
<dbReference type="eggNOG" id="COG0438">
    <property type="taxonomic scope" value="Bacteria"/>
</dbReference>
<dbReference type="HOGENOM" id="CLU_345765_0_0_5"/>
<dbReference type="Gene3D" id="3.40.50.2000">
    <property type="entry name" value="Glycogen Phosphorylase B"/>
    <property type="match status" value="1"/>
</dbReference>
<dbReference type="AlphaFoldDB" id="Q2RQQ9"/>
<dbReference type="EMBL" id="CP000230">
    <property type="protein sequence ID" value="ABC23536.1"/>
    <property type="molecule type" value="Genomic_DNA"/>
</dbReference>
<dbReference type="CDD" id="cd03794">
    <property type="entry name" value="GT4_WbuB-like"/>
    <property type="match status" value="1"/>
</dbReference>
<name>Q2RQQ9_RHORT</name>
<dbReference type="KEGG" id="rru:Rru_A2739"/>
<sequence length="820" mass="86869">MSAMDAEDSPFTALGDEAWEAGSWRKAALFYGRALDGGEVGPPITARLIFRQMVAEANSGAILPALRALRALLALPIEEWPSDVRSQLPTAEAALLHRAGQPEEADRAAQSYGPVALASGYTSGSAMLRFGAAFQAAVARPPGRLDLRWLLPALPPPPSQGGAAGVLLIACDSAYFERYGPAAWTALRRQDAGNTLLHVHLCAPTPAAQRLALALAKADPLLRFTTSPLPGGLAAGEPTLVYYTCLRFLVLPALQQAYQRPILITDADLLAVAPLDDLWRAVEGKAAALIAFPKLRMNLWAWLTASVVVVPFEGAGQRFATLLRAYIEAQIARGLLLWHLDQAALAAVTLNGGLEIGFLAPEVMDAAPWGPEDGGNAAEGSRHPAGTAVFWSITGSRAEHVHKLDSAVFRDLDRRPPPVAADRPLVVLSPAVPPDPMGQAAVLGRLLDGRPALALRFVTAGLPAQPTQADGAVWTFQTTRPPAGWVEALGAGEAAAAGYEGFVAARAAEILALVGADRPCALLACTADPLDLPAATLVARALGIPLVVYLFDDPVFQWPDSMAVVRAGAERWARVWTREAAEIIAPNPLLADGIAARYGRRPIVVLNGSLTPLNREPPPPWPAPPAALSLVFTGSIYHAQADALGRVVAALDRLAGRWQLHLYTPQDTATLRGLGLTGPHVFPHAAVTAQAVVPIQRAAEALVLPLAFTSGVPEVVRTAAPGKLGDYLMSGRPILVHAPADSYAARLFAEEGCGAVVGIADVDRLVETLTRLDRDEVWRQSLIDAARRVAPSYGMDVARCVFWERMDRLLAESSLGEGGQ</sequence>
<reference evidence="1 2" key="1">
    <citation type="journal article" date="2011" name="Stand. Genomic Sci.">
        <title>Complete genome sequence of Rhodospirillum rubrum type strain (S1).</title>
        <authorList>
            <person name="Munk A.C."/>
            <person name="Copeland A."/>
            <person name="Lucas S."/>
            <person name="Lapidus A."/>
            <person name="Del Rio T.G."/>
            <person name="Barry K."/>
            <person name="Detter J.C."/>
            <person name="Hammon N."/>
            <person name="Israni S."/>
            <person name="Pitluck S."/>
            <person name="Brettin T."/>
            <person name="Bruce D."/>
            <person name="Han C."/>
            <person name="Tapia R."/>
            <person name="Gilna P."/>
            <person name="Schmutz J."/>
            <person name="Larimer F."/>
            <person name="Land M."/>
            <person name="Kyrpides N.C."/>
            <person name="Mavromatis K."/>
            <person name="Richardson P."/>
            <person name="Rohde M."/>
            <person name="Goker M."/>
            <person name="Klenk H.P."/>
            <person name="Zhang Y."/>
            <person name="Roberts G.P."/>
            <person name="Reslewic S."/>
            <person name="Schwartz D.C."/>
        </authorList>
    </citation>
    <scope>NUCLEOTIDE SEQUENCE [LARGE SCALE GENOMIC DNA]</scope>
    <source>
        <strain evidence="2">ATCC 11170 / ATH 1.1.1 / DSM 467 / LMG 4362 / NCIMB 8255 / S1</strain>
    </source>
</reference>
<protein>
    <submittedName>
        <fullName evidence="1">Uncharacterized protein</fullName>
    </submittedName>
</protein>
<dbReference type="PATRIC" id="fig|269796.9.peg.2847"/>
<evidence type="ECO:0000313" key="2">
    <source>
        <dbReference type="Proteomes" id="UP000001929"/>
    </source>
</evidence>
<evidence type="ECO:0000313" key="1">
    <source>
        <dbReference type="EMBL" id="ABC23536.1"/>
    </source>
</evidence>